<dbReference type="AlphaFoldDB" id="A0A369CCY7"/>
<name>A0A369CCY7_9GAMM</name>
<dbReference type="Proteomes" id="UP000252707">
    <property type="component" value="Unassembled WGS sequence"/>
</dbReference>
<keyword evidence="3" id="KW-1185">Reference proteome</keyword>
<protein>
    <submittedName>
        <fullName evidence="2">Uncharacterized protein</fullName>
    </submittedName>
</protein>
<accession>A0A369CCY7</accession>
<keyword evidence="1" id="KW-0812">Transmembrane</keyword>
<feature type="transmembrane region" description="Helical" evidence="1">
    <location>
        <begin position="6"/>
        <end position="27"/>
    </location>
</feature>
<comment type="caution">
    <text evidence="2">The sequence shown here is derived from an EMBL/GenBank/DDBJ whole genome shotgun (WGS) entry which is preliminary data.</text>
</comment>
<sequence length="44" mass="4722">MFAINMILMALPALLAIVVPVLLLLLIGDWLRDEYKQAPNGGGG</sequence>
<keyword evidence="1" id="KW-0472">Membrane</keyword>
<dbReference type="RefSeq" id="WP_281268234.1">
    <property type="nucleotide sequence ID" value="NZ_QPJY01000002.1"/>
</dbReference>
<reference evidence="2 3" key="1">
    <citation type="submission" date="2018-07" db="EMBL/GenBank/DDBJ databases">
        <title>Genomic Encyclopedia of Type Strains, Phase IV (KMG-IV): sequencing the most valuable type-strain genomes for metagenomic binning, comparative biology and taxonomic classification.</title>
        <authorList>
            <person name="Goeker M."/>
        </authorList>
    </citation>
    <scope>NUCLEOTIDE SEQUENCE [LARGE SCALE GENOMIC DNA]</scope>
    <source>
        <strain evidence="2 3">DSM 26407</strain>
    </source>
</reference>
<evidence type="ECO:0000256" key="1">
    <source>
        <dbReference type="SAM" id="Phobius"/>
    </source>
</evidence>
<evidence type="ECO:0000313" key="3">
    <source>
        <dbReference type="Proteomes" id="UP000252707"/>
    </source>
</evidence>
<gene>
    <name evidence="2" type="ORF">DFQ59_102116</name>
</gene>
<evidence type="ECO:0000313" key="2">
    <source>
        <dbReference type="EMBL" id="RCX31769.1"/>
    </source>
</evidence>
<proteinExistence type="predicted"/>
<keyword evidence="1" id="KW-1133">Transmembrane helix</keyword>
<organism evidence="2 3">
    <name type="scientific">Thioalbus denitrificans</name>
    <dbReference type="NCBI Taxonomy" id="547122"/>
    <lineage>
        <taxon>Bacteria</taxon>
        <taxon>Pseudomonadati</taxon>
        <taxon>Pseudomonadota</taxon>
        <taxon>Gammaproteobacteria</taxon>
        <taxon>Chromatiales</taxon>
        <taxon>Ectothiorhodospiraceae</taxon>
        <taxon>Thioalbus</taxon>
    </lineage>
</organism>
<dbReference type="EMBL" id="QPJY01000002">
    <property type="protein sequence ID" value="RCX31769.1"/>
    <property type="molecule type" value="Genomic_DNA"/>
</dbReference>